<comment type="pathway">
    <text evidence="1">Protein modification; protein glycosylation.</text>
</comment>
<dbReference type="PANTHER" id="PTHR12640">
    <property type="entry name" value="RIBOPHORIN II"/>
    <property type="match status" value="1"/>
</dbReference>
<evidence type="ECO:0000259" key="2">
    <source>
        <dbReference type="Pfam" id="PF05817"/>
    </source>
</evidence>
<evidence type="ECO:0000256" key="1">
    <source>
        <dbReference type="RuleBase" id="RU366029"/>
    </source>
</evidence>
<keyword evidence="4" id="KW-1185">Reference proteome</keyword>
<dbReference type="EMBL" id="JANAVB010031617">
    <property type="protein sequence ID" value="KAJ6811501.1"/>
    <property type="molecule type" value="Genomic_DNA"/>
</dbReference>
<comment type="caution">
    <text evidence="3">The sequence shown here is derived from an EMBL/GenBank/DDBJ whole genome shotgun (WGS) entry which is preliminary data.</text>
</comment>
<reference evidence="3" key="2">
    <citation type="submission" date="2023-04" db="EMBL/GenBank/DDBJ databases">
        <authorList>
            <person name="Bruccoleri R.E."/>
            <person name="Oakeley E.J."/>
            <person name="Faust A.-M."/>
            <person name="Dessus-Babus S."/>
            <person name="Altorfer M."/>
            <person name="Burckhardt D."/>
            <person name="Oertli M."/>
            <person name="Naumann U."/>
            <person name="Petersen F."/>
            <person name="Wong J."/>
        </authorList>
    </citation>
    <scope>NUCLEOTIDE SEQUENCE</scope>
    <source>
        <strain evidence="3">GSM-AAB239-AS_SAM_17_03QT</strain>
        <tissue evidence="3">Leaf</tissue>
    </source>
</reference>
<accession>A0AAX6F640</accession>
<feature type="chain" id="PRO_5043110578" description="Dolichyl-diphosphooligosaccharide--protein glycosyltransferase subunit 2" evidence="1">
    <location>
        <begin position="22"/>
        <end position="334"/>
    </location>
</feature>
<dbReference type="Proteomes" id="UP001140949">
    <property type="component" value="Unassembled WGS sequence"/>
</dbReference>
<dbReference type="GO" id="GO:0006487">
    <property type="term" value="P:protein N-linked glycosylation"/>
    <property type="evidence" value="ECO:0007669"/>
    <property type="project" value="UniProtKB-UniRule"/>
</dbReference>
<feature type="domain" description="Ribophorin II N-terminal" evidence="2">
    <location>
        <begin position="31"/>
        <end position="306"/>
    </location>
</feature>
<evidence type="ECO:0000313" key="3">
    <source>
        <dbReference type="EMBL" id="KAJ6811501.1"/>
    </source>
</evidence>
<dbReference type="Pfam" id="PF05817">
    <property type="entry name" value="Ribophorin_II"/>
    <property type="match status" value="1"/>
</dbReference>
<gene>
    <name evidence="3" type="ORF">M6B38_152980</name>
</gene>
<comment type="function">
    <text evidence="1">Subunit of the oligosaccharyl transferase (OST) complex that catalyzes the initial transfer of a defined glycan (Glc(3)Man(9)GlcNAc(2) in eukaryotes) from the lipid carrier dolichol-pyrophosphate to an asparagine residue within an Asn-X-Ser/Thr consensus motif in nascent polypeptide chains, the first step in protein N-glycosylation. N-glycosylation occurs cotranslationally and the complex associates with the Sec61 complex at the channel-forming translocon complex that mediates protein translocation across the endoplasmic reticulum (ER). All subunits are required for a maximal enzyme activity.</text>
</comment>
<dbReference type="InterPro" id="IPR008814">
    <property type="entry name" value="Swp1"/>
</dbReference>
<feature type="signal peptide" evidence="1">
    <location>
        <begin position="1"/>
        <end position="21"/>
    </location>
</feature>
<comment type="subunit">
    <text evidence="1">Component of the oligosaccharyltransferase (OST) complex.</text>
</comment>
<proteinExistence type="inferred from homology"/>
<protein>
    <recommendedName>
        <fullName evidence="1">Dolichyl-diphosphooligosaccharide--protein glycosyltransferase subunit 2</fullName>
    </recommendedName>
    <alternativeName>
        <fullName evidence="1">Ribophorin-2</fullName>
    </alternativeName>
</protein>
<evidence type="ECO:0000313" key="4">
    <source>
        <dbReference type="Proteomes" id="UP001140949"/>
    </source>
</evidence>
<name>A0AAX6F640_IRIPA</name>
<organism evidence="3 4">
    <name type="scientific">Iris pallida</name>
    <name type="common">Sweet iris</name>
    <dbReference type="NCBI Taxonomy" id="29817"/>
    <lineage>
        <taxon>Eukaryota</taxon>
        <taxon>Viridiplantae</taxon>
        <taxon>Streptophyta</taxon>
        <taxon>Embryophyta</taxon>
        <taxon>Tracheophyta</taxon>
        <taxon>Spermatophyta</taxon>
        <taxon>Magnoliopsida</taxon>
        <taxon>Liliopsida</taxon>
        <taxon>Asparagales</taxon>
        <taxon>Iridaceae</taxon>
        <taxon>Iridoideae</taxon>
        <taxon>Irideae</taxon>
        <taxon>Iris</taxon>
    </lineage>
</organism>
<dbReference type="InterPro" id="IPR055373">
    <property type="entry name" value="Ribophorin_II_N"/>
</dbReference>
<reference evidence="3" key="1">
    <citation type="journal article" date="2023" name="GigaByte">
        <title>Genome assembly of the bearded iris, Iris pallida Lam.</title>
        <authorList>
            <person name="Bruccoleri R.E."/>
            <person name="Oakeley E.J."/>
            <person name="Faust A.M.E."/>
            <person name="Altorfer M."/>
            <person name="Dessus-Babus S."/>
            <person name="Burckhardt D."/>
            <person name="Oertli M."/>
            <person name="Naumann U."/>
            <person name="Petersen F."/>
            <person name="Wong J."/>
        </authorList>
    </citation>
    <scope>NUCLEOTIDE SEQUENCE</scope>
    <source>
        <strain evidence="3">GSM-AAB239-AS_SAM_17_03QT</strain>
    </source>
</reference>
<comment type="similarity">
    <text evidence="1">Belongs to the SWP1 family.</text>
</comment>
<keyword evidence="1" id="KW-0732">Signal</keyword>
<dbReference type="PANTHER" id="PTHR12640:SF0">
    <property type="entry name" value="DOLICHYL-DIPHOSPHOOLIGOSACCHARIDE--PROTEIN GLYCOSYLTRANSFERASE SUBUNIT 2"/>
    <property type="match status" value="1"/>
</dbReference>
<comment type="subcellular location">
    <subcellularLocation>
        <location evidence="1">Endoplasmic reticulum membrane</location>
        <topology evidence="1">Multi-pass membrane protein</topology>
    </subcellularLocation>
</comment>
<dbReference type="AlphaFoldDB" id="A0AAX6F640"/>
<keyword evidence="1" id="KW-0256">Endoplasmic reticulum</keyword>
<sequence>MATRNHPWILALLVAICSSLSVSVHAGVRPISDAHRSAALDLFAPSDGPFGSLEETYEALRTFQILGIEKVADISRATCPVVVEKLGSSTSTEDLFHALRVNNILGCEIDAKIIEDVKSKLQAAVKGANALLGFYYSIGSLLLIKKQGSSVILSDADDVFHAIKAFSQSDGSWRHDSSGAESSTYAAGIALETLAGVVSLAESEMDQSTIGIVKRDIEKLFDTIKSYNDGTFYFDEKHFDVKDYKGPLISTSSVVRGLTAFASVSSGKLNIPGDKILGLAKFFLSVGIPSSTKDLFNQIDSLSCLENNRQDSYSTYSFTSIHRVFINLEGPTQG</sequence>
<dbReference type="GO" id="GO:0008250">
    <property type="term" value="C:oligosaccharyltransferase complex"/>
    <property type="evidence" value="ECO:0007669"/>
    <property type="project" value="UniProtKB-UniRule"/>
</dbReference>